<dbReference type="PANTHER" id="PTHR23406">
    <property type="entry name" value="MALIC ENZYME-RELATED"/>
    <property type="match status" value="1"/>
</dbReference>
<feature type="binding site" evidence="3">
    <location>
        <position position="479"/>
    </location>
    <ligand>
        <name>(S)-malate</name>
        <dbReference type="ChEBI" id="CHEBI:15589"/>
    </ligand>
</feature>
<evidence type="ECO:0000259" key="6">
    <source>
        <dbReference type="SMART" id="SM01274"/>
    </source>
</evidence>
<dbReference type="InterPro" id="IPR046346">
    <property type="entry name" value="Aminoacid_DH-like_N_sf"/>
</dbReference>
<feature type="binding site" evidence="3">
    <location>
        <position position="435"/>
    </location>
    <ligand>
        <name>(S)-malate</name>
        <dbReference type="ChEBI" id="CHEBI:15589"/>
    </ligand>
</feature>
<evidence type="ECO:0000256" key="3">
    <source>
        <dbReference type="PIRSR" id="PIRSR000106-2"/>
    </source>
</evidence>
<dbReference type="AlphaFoldDB" id="A0A6P8YU28"/>
<dbReference type="SUPFAM" id="SSF53223">
    <property type="entry name" value="Aminoacid dehydrogenase-like, N-terminal domain"/>
    <property type="match status" value="1"/>
</dbReference>
<dbReference type="CDD" id="cd05312">
    <property type="entry name" value="NAD_bind_1_malic_enz"/>
    <property type="match status" value="1"/>
</dbReference>
<dbReference type="GO" id="GO:0004473">
    <property type="term" value="F:malate dehydrogenase (decarboxylating) (NADP+) activity"/>
    <property type="evidence" value="ECO:0007669"/>
    <property type="project" value="TreeGrafter"/>
</dbReference>
<reference evidence="8" key="1">
    <citation type="submission" date="2025-08" db="UniProtKB">
        <authorList>
            <consortium name="RefSeq"/>
        </authorList>
    </citation>
    <scope>IDENTIFICATION</scope>
    <source>
        <strain evidence="8">15112-1751.03</strain>
        <tissue evidence="8">Whole Adult</tissue>
    </source>
</reference>
<dbReference type="OrthoDB" id="5365701at2759"/>
<evidence type="ECO:0000313" key="8">
    <source>
        <dbReference type="RefSeq" id="XP_034109167.1"/>
    </source>
</evidence>
<feature type="active site" description="Proton donor" evidence="2">
    <location>
        <position position="129"/>
    </location>
</feature>
<dbReference type="NCBIfam" id="NF010052">
    <property type="entry name" value="PRK13529.1"/>
    <property type="match status" value="1"/>
</dbReference>
<keyword evidence="7" id="KW-1185">Reference proteome</keyword>
<comment type="similarity">
    <text evidence="1">Belongs to the malic enzymes family.</text>
</comment>
<dbReference type="InterPro" id="IPR012301">
    <property type="entry name" value="Malic_N_dom"/>
</dbReference>
<dbReference type="GO" id="GO:0051287">
    <property type="term" value="F:NAD binding"/>
    <property type="evidence" value="ECO:0007669"/>
    <property type="project" value="InterPro"/>
</dbReference>
<dbReference type="GO" id="GO:0046872">
    <property type="term" value="F:metal ion binding"/>
    <property type="evidence" value="ECO:0007669"/>
    <property type="project" value="UniProtKB-KW"/>
</dbReference>
<dbReference type="InterPro" id="IPR001891">
    <property type="entry name" value="Malic_OxRdtase"/>
</dbReference>
<gene>
    <name evidence="8" type="primary">LOC117571229</name>
</gene>
<feature type="domain" description="Malic enzyme N-terminal" evidence="6">
    <location>
        <begin position="106"/>
        <end position="287"/>
    </location>
</feature>
<evidence type="ECO:0000313" key="7">
    <source>
        <dbReference type="Proteomes" id="UP000515160"/>
    </source>
</evidence>
<dbReference type="RefSeq" id="XP_034109167.1">
    <property type="nucleotide sequence ID" value="XM_034253276.2"/>
</dbReference>
<organism evidence="7 8">
    <name type="scientific">Drosophila albomicans</name>
    <name type="common">Fruit fly</name>
    <dbReference type="NCBI Taxonomy" id="7291"/>
    <lineage>
        <taxon>Eukaryota</taxon>
        <taxon>Metazoa</taxon>
        <taxon>Ecdysozoa</taxon>
        <taxon>Arthropoda</taxon>
        <taxon>Hexapoda</taxon>
        <taxon>Insecta</taxon>
        <taxon>Pterygota</taxon>
        <taxon>Neoptera</taxon>
        <taxon>Endopterygota</taxon>
        <taxon>Diptera</taxon>
        <taxon>Brachycera</taxon>
        <taxon>Muscomorpha</taxon>
        <taxon>Ephydroidea</taxon>
        <taxon>Drosophilidae</taxon>
        <taxon>Drosophila</taxon>
    </lineage>
</organism>
<feature type="binding site" evidence="4">
    <location>
        <position position="272"/>
    </location>
    <ligand>
        <name>a divalent metal cation</name>
        <dbReference type="ChEBI" id="CHEBI:60240"/>
    </ligand>
</feature>
<feature type="active site" description="Proton acceptor" evidence="2">
    <location>
        <position position="200"/>
    </location>
</feature>
<evidence type="ECO:0000256" key="1">
    <source>
        <dbReference type="ARBA" id="ARBA00008785"/>
    </source>
</evidence>
<dbReference type="Pfam" id="PF03949">
    <property type="entry name" value="Malic_M"/>
    <property type="match status" value="1"/>
</dbReference>
<dbReference type="InterPro" id="IPR036291">
    <property type="entry name" value="NAD(P)-bd_dom_sf"/>
</dbReference>
<feature type="binding site" evidence="4">
    <location>
        <position position="296"/>
    </location>
    <ligand>
        <name>a divalent metal cation</name>
        <dbReference type="ChEBI" id="CHEBI:60240"/>
    </ligand>
</feature>
<feature type="binding site" evidence="4">
    <location>
        <position position="273"/>
    </location>
    <ligand>
        <name>a divalent metal cation</name>
        <dbReference type="ChEBI" id="CHEBI:60240"/>
    </ligand>
</feature>
<dbReference type="GO" id="GO:0006108">
    <property type="term" value="P:malate metabolic process"/>
    <property type="evidence" value="ECO:0007669"/>
    <property type="project" value="TreeGrafter"/>
</dbReference>
<dbReference type="SMART" id="SM00919">
    <property type="entry name" value="Malic_M"/>
    <property type="match status" value="1"/>
</dbReference>
<dbReference type="SUPFAM" id="SSF51735">
    <property type="entry name" value="NAD(P)-binding Rossmann-fold domains"/>
    <property type="match status" value="1"/>
</dbReference>
<dbReference type="InterPro" id="IPR037062">
    <property type="entry name" value="Malic_N_dom_sf"/>
</dbReference>
<sequence>MAQRQVLHGLGRSIGWSMGHKRQPNSTTVRYSHWMPTIAKSDYRKSVDPKYNKGMGYTYEERQRLSLCGLLPPAYRTMKQQLYAVSESFANQTSDLHRYIFLRALRQRHERLYFEFLSKKVNECMPIIYTPTVGTACVKFSLLHYTALGLYVTRYDKGHVIDVLKNWPHTEIRAVCITDGERILGLGDQGANGMGISVGKMDLYTALGRIPPQFLMPAVLDVGTNNQTHLADPLYIGIRQERLRGPEYEEIVQEFMDAVVEVWGPQTLIHFEDFATPNAFKFINKYQDCYCYFNDDIQGTAATGLAAFLGVERISKKPLQDHVIFMVGAGSACLGIAKLVIKELLKRNVSEKDAYKNIYISDQSGLVTKETKVMIPDLKPFCKDMPPMNSLEEMVEKFKPSILLGATGSAGIFTEKVLRTMGKHNERPAIFAVSNPTTKAECTAEQAYNFTEGRALFCSGSPFPPVVFNGKRIVPGQANNSFAFPGVALAVMCTRPFKIPDDVFLVAAKTLADYAEKHYPGEEKLFPTTVEACDVAFDIAVNVAKYFFDKGLSNVFPKPDDICDFIKQQQYYTNYDSSLPPVWEYPELPSVPLPDEWEKKTKKQRS</sequence>
<dbReference type="GeneID" id="117571229"/>
<dbReference type="PRINTS" id="PR00072">
    <property type="entry name" value="MALOXRDTASE"/>
</dbReference>
<dbReference type="Pfam" id="PF00390">
    <property type="entry name" value="malic"/>
    <property type="match status" value="1"/>
</dbReference>
<keyword evidence="4" id="KW-0479">Metal-binding</keyword>
<dbReference type="GO" id="GO:0005739">
    <property type="term" value="C:mitochondrion"/>
    <property type="evidence" value="ECO:0007669"/>
    <property type="project" value="TreeGrafter"/>
</dbReference>
<evidence type="ECO:0000256" key="4">
    <source>
        <dbReference type="PIRSR" id="PIRSR000106-3"/>
    </source>
</evidence>
<dbReference type="SMART" id="SM01274">
    <property type="entry name" value="malic"/>
    <property type="match status" value="1"/>
</dbReference>
<dbReference type="InterPro" id="IPR012302">
    <property type="entry name" value="Malic_NAD-bd"/>
</dbReference>
<evidence type="ECO:0000259" key="5">
    <source>
        <dbReference type="SMART" id="SM00919"/>
    </source>
</evidence>
<dbReference type="Gene3D" id="3.40.50.720">
    <property type="entry name" value="NAD(P)-binding Rossmann-like Domain"/>
    <property type="match status" value="1"/>
</dbReference>
<accession>A0A6P8YU28</accession>
<dbReference type="Proteomes" id="UP000515160">
    <property type="component" value="Chromosome 3"/>
</dbReference>
<feature type="binding site" evidence="3">
    <location>
        <position position="182"/>
    </location>
    <ligand>
        <name>(S)-malate</name>
        <dbReference type="ChEBI" id="CHEBI:15589"/>
    </ligand>
</feature>
<dbReference type="PANTHER" id="PTHR23406:SF90">
    <property type="entry name" value="MALIC ENZYME-RELATED"/>
    <property type="match status" value="1"/>
</dbReference>
<dbReference type="PIRSF" id="PIRSF000106">
    <property type="entry name" value="ME"/>
    <property type="match status" value="1"/>
</dbReference>
<comment type="cofactor">
    <cofactor evidence="4">
        <name>Mg(2+)</name>
        <dbReference type="ChEBI" id="CHEBI:18420"/>
    </cofactor>
    <cofactor evidence="4">
        <name>Mn(2+)</name>
        <dbReference type="ChEBI" id="CHEBI:29035"/>
    </cofactor>
    <text evidence="4">Divalent metal cations. Prefers magnesium or manganese.</text>
</comment>
<name>A0A6P8YU28_DROAB</name>
<feature type="domain" description="Malic enzyme NAD-binding" evidence="5">
    <location>
        <begin position="297"/>
        <end position="548"/>
    </location>
</feature>
<dbReference type="Gene3D" id="3.40.50.10380">
    <property type="entry name" value="Malic enzyme, N-terminal domain"/>
    <property type="match status" value="1"/>
</dbReference>
<proteinExistence type="inferred from homology"/>
<protein>
    <submittedName>
        <fullName evidence="8">NADP-dependent malic enzyme-like</fullName>
    </submittedName>
</protein>
<evidence type="ECO:0000256" key="2">
    <source>
        <dbReference type="PIRSR" id="PIRSR000106-1"/>
    </source>
</evidence>